<dbReference type="InterPro" id="IPR035940">
    <property type="entry name" value="CAP_sf"/>
</dbReference>
<organism evidence="1 2">
    <name type="scientific">Physocladia obscura</name>
    <dbReference type="NCBI Taxonomy" id="109957"/>
    <lineage>
        <taxon>Eukaryota</taxon>
        <taxon>Fungi</taxon>
        <taxon>Fungi incertae sedis</taxon>
        <taxon>Chytridiomycota</taxon>
        <taxon>Chytridiomycota incertae sedis</taxon>
        <taxon>Chytridiomycetes</taxon>
        <taxon>Chytridiales</taxon>
        <taxon>Chytriomycetaceae</taxon>
        <taxon>Physocladia</taxon>
    </lineage>
</organism>
<evidence type="ECO:0000313" key="1">
    <source>
        <dbReference type="EMBL" id="KAJ3123436.1"/>
    </source>
</evidence>
<evidence type="ECO:0000313" key="2">
    <source>
        <dbReference type="Proteomes" id="UP001211907"/>
    </source>
</evidence>
<reference evidence="1" key="1">
    <citation type="submission" date="2020-05" db="EMBL/GenBank/DDBJ databases">
        <title>Phylogenomic resolution of chytrid fungi.</title>
        <authorList>
            <person name="Stajich J.E."/>
            <person name="Amses K."/>
            <person name="Simmons R."/>
            <person name="Seto K."/>
            <person name="Myers J."/>
            <person name="Bonds A."/>
            <person name="Quandt C.A."/>
            <person name="Barry K."/>
            <person name="Liu P."/>
            <person name="Grigoriev I."/>
            <person name="Longcore J.E."/>
            <person name="James T.Y."/>
        </authorList>
    </citation>
    <scope>NUCLEOTIDE SEQUENCE</scope>
    <source>
        <strain evidence="1">JEL0513</strain>
    </source>
</reference>
<dbReference type="AlphaFoldDB" id="A0AAD5XGV0"/>
<gene>
    <name evidence="1" type="ORF">HK100_011604</name>
</gene>
<dbReference type="Gene3D" id="3.40.33.10">
    <property type="entry name" value="CAP"/>
    <property type="match status" value="1"/>
</dbReference>
<dbReference type="SUPFAM" id="SSF55797">
    <property type="entry name" value="PR-1-like"/>
    <property type="match status" value="1"/>
</dbReference>
<name>A0AAD5XGV0_9FUNG</name>
<protein>
    <submittedName>
        <fullName evidence="1">Uncharacterized protein</fullName>
    </submittedName>
</protein>
<sequence length="403" mass="41702">MKKKIGKEMALPKTKTMTFGLSWWAALMIAGAGIETAQAKDLNAKLTGHWAKGMTGQAAACNHTYQLATDLTCSVVAEQVSMTLKDFISINDGLPSSLFNCSSADNLLLPPVVVCITDVVYQSTTGAAYNGTTGKEIPLPGANSANEPTFNGTITTRRITSTTRKASATATATGALAGNGTVVAGTAEGTATGDAAAQASAAAASEAAAAAAAAQASADAAASAAAAAASEQSASTPCNQIDGTLGPCEAYAATDSPPNETGLDIETQCLTLFNYARQHYNYGTWDYVWDPWLAEYAQYSANYAAYYDCSDCHTYSGSGYSWGQNLYLGEYDCESGYFGWVTNEAAGDDPANPEEGHFLNVVGFDIPYVSVGCAGASQNGNVAVVCNYGLVLLDDQTGLVPTF</sequence>
<dbReference type="EMBL" id="JADGJH010000738">
    <property type="protein sequence ID" value="KAJ3123436.1"/>
    <property type="molecule type" value="Genomic_DNA"/>
</dbReference>
<accession>A0AAD5XGV0</accession>
<keyword evidence="2" id="KW-1185">Reference proteome</keyword>
<dbReference type="Proteomes" id="UP001211907">
    <property type="component" value="Unassembled WGS sequence"/>
</dbReference>
<comment type="caution">
    <text evidence="1">The sequence shown here is derived from an EMBL/GenBank/DDBJ whole genome shotgun (WGS) entry which is preliminary data.</text>
</comment>
<proteinExistence type="predicted"/>